<dbReference type="HOGENOM" id="CLU_183928_0_0_1"/>
<gene>
    <name evidence="1" type="ORF">PISMIDRAFT_16556</name>
</gene>
<dbReference type="Proteomes" id="UP000054018">
    <property type="component" value="Unassembled WGS sequence"/>
</dbReference>
<name>A0A0C9YNA6_9AGAM</name>
<evidence type="ECO:0000313" key="2">
    <source>
        <dbReference type="Proteomes" id="UP000054018"/>
    </source>
</evidence>
<accession>A0A0C9YNA6</accession>
<reference evidence="1 2" key="1">
    <citation type="submission" date="2014-04" db="EMBL/GenBank/DDBJ databases">
        <authorList>
            <consortium name="DOE Joint Genome Institute"/>
            <person name="Kuo A."/>
            <person name="Kohler A."/>
            <person name="Costa M.D."/>
            <person name="Nagy L.G."/>
            <person name="Floudas D."/>
            <person name="Copeland A."/>
            <person name="Barry K.W."/>
            <person name="Cichocki N."/>
            <person name="Veneault-Fourrey C."/>
            <person name="LaButti K."/>
            <person name="Lindquist E.A."/>
            <person name="Lipzen A."/>
            <person name="Lundell T."/>
            <person name="Morin E."/>
            <person name="Murat C."/>
            <person name="Sun H."/>
            <person name="Tunlid A."/>
            <person name="Henrissat B."/>
            <person name="Grigoriev I.V."/>
            <person name="Hibbett D.S."/>
            <person name="Martin F."/>
            <person name="Nordberg H.P."/>
            <person name="Cantor M.N."/>
            <person name="Hua S.X."/>
        </authorList>
    </citation>
    <scope>NUCLEOTIDE SEQUENCE [LARGE SCALE GENOMIC DNA]</scope>
    <source>
        <strain evidence="1 2">441</strain>
    </source>
</reference>
<dbReference type="AlphaFoldDB" id="A0A0C9YNA6"/>
<proteinExistence type="predicted"/>
<organism evidence="1 2">
    <name type="scientific">Pisolithus microcarpus 441</name>
    <dbReference type="NCBI Taxonomy" id="765257"/>
    <lineage>
        <taxon>Eukaryota</taxon>
        <taxon>Fungi</taxon>
        <taxon>Dikarya</taxon>
        <taxon>Basidiomycota</taxon>
        <taxon>Agaricomycotina</taxon>
        <taxon>Agaricomycetes</taxon>
        <taxon>Agaricomycetidae</taxon>
        <taxon>Boletales</taxon>
        <taxon>Sclerodermatineae</taxon>
        <taxon>Pisolithaceae</taxon>
        <taxon>Pisolithus</taxon>
    </lineage>
</organism>
<dbReference type="OrthoDB" id="2678829at2759"/>
<sequence>MNLAYEQLTAVLDPDKVAQWELDALRAEADRGEALDIYLLKGDKAPTFHEAWLQLMKNPKSPSGNVGSVAWLAEGIGIEDLQGSAEI</sequence>
<keyword evidence="2" id="KW-1185">Reference proteome</keyword>
<protein>
    <submittedName>
        <fullName evidence="1">Uncharacterized protein</fullName>
    </submittedName>
</protein>
<reference evidence="2" key="2">
    <citation type="submission" date="2015-01" db="EMBL/GenBank/DDBJ databases">
        <title>Evolutionary Origins and Diversification of the Mycorrhizal Mutualists.</title>
        <authorList>
            <consortium name="DOE Joint Genome Institute"/>
            <consortium name="Mycorrhizal Genomics Consortium"/>
            <person name="Kohler A."/>
            <person name="Kuo A."/>
            <person name="Nagy L.G."/>
            <person name="Floudas D."/>
            <person name="Copeland A."/>
            <person name="Barry K.W."/>
            <person name="Cichocki N."/>
            <person name="Veneault-Fourrey C."/>
            <person name="LaButti K."/>
            <person name="Lindquist E.A."/>
            <person name="Lipzen A."/>
            <person name="Lundell T."/>
            <person name="Morin E."/>
            <person name="Murat C."/>
            <person name="Riley R."/>
            <person name="Ohm R."/>
            <person name="Sun H."/>
            <person name="Tunlid A."/>
            <person name="Henrissat B."/>
            <person name="Grigoriev I.V."/>
            <person name="Hibbett D.S."/>
            <person name="Martin F."/>
        </authorList>
    </citation>
    <scope>NUCLEOTIDE SEQUENCE [LARGE SCALE GENOMIC DNA]</scope>
    <source>
        <strain evidence="2">441</strain>
    </source>
</reference>
<evidence type="ECO:0000313" key="1">
    <source>
        <dbReference type="EMBL" id="KIK15374.1"/>
    </source>
</evidence>
<dbReference type="EMBL" id="KN833893">
    <property type="protein sequence ID" value="KIK15374.1"/>
    <property type="molecule type" value="Genomic_DNA"/>
</dbReference>